<evidence type="ECO:0000313" key="2">
    <source>
        <dbReference type="EMBL" id="CAP01777.1"/>
    </source>
</evidence>
<gene>
    <name evidence="2" type="ordered locus">ABSDF2467</name>
</gene>
<dbReference type="KEGG" id="abm:ABSDF2467"/>
<name>B0VSV9_ACIBS</name>
<feature type="signal peptide" evidence="1">
    <location>
        <begin position="1"/>
        <end position="18"/>
    </location>
</feature>
<sequence>MKKVLVMLAACISIQAFAHENPDRKGQCFIVDGQNITKPCVVSSGGGAGGMYTALKIGKQNILIEESTMNPDSEDRSIAMGKDVDHMLDAEEYYRDGISKKVIETYKEGSWFCNKQIKGKLDVCFKTR</sequence>
<dbReference type="AlphaFoldDB" id="B0VSV9"/>
<protein>
    <submittedName>
        <fullName evidence="2">Uncharacterized protein</fullName>
    </submittedName>
</protein>
<evidence type="ECO:0000256" key="1">
    <source>
        <dbReference type="SAM" id="SignalP"/>
    </source>
</evidence>
<dbReference type="BioCyc" id="ABAU509170:GCL9-2011-MONOMER"/>
<accession>B0VSV9</accession>
<feature type="chain" id="PRO_5002758078" evidence="1">
    <location>
        <begin position="19"/>
        <end position="128"/>
    </location>
</feature>
<reference evidence="2 3" key="1">
    <citation type="journal article" date="2008" name="PLoS ONE">
        <title>Comparative analysis of Acinetobacters: three genomes for three lifestyles.</title>
        <authorList>
            <person name="Vallenet D."/>
            <person name="Nordmann P."/>
            <person name="Barbe V."/>
            <person name="Poirel L."/>
            <person name="Mangenot S."/>
            <person name="Bataille E."/>
            <person name="Dossat C."/>
            <person name="Gas S."/>
            <person name="Kreimeyer A."/>
            <person name="Lenoble P."/>
            <person name="Oztas S."/>
            <person name="Poulain J."/>
            <person name="Segurens B."/>
            <person name="Robert C."/>
            <person name="Abergel C."/>
            <person name="Claverie J.M."/>
            <person name="Raoult D."/>
            <person name="Medigue C."/>
            <person name="Weissenbach J."/>
            <person name="Cruveiller S."/>
        </authorList>
    </citation>
    <scope>NUCLEOTIDE SEQUENCE [LARGE SCALE GENOMIC DNA]</scope>
    <source>
        <strain evidence="2 3">SDF</strain>
    </source>
</reference>
<evidence type="ECO:0000313" key="3">
    <source>
        <dbReference type="Proteomes" id="UP000001741"/>
    </source>
</evidence>
<dbReference type="Proteomes" id="UP000001741">
    <property type="component" value="Chromosome"/>
</dbReference>
<proteinExistence type="predicted"/>
<organism evidence="2 3">
    <name type="scientific">Acinetobacter baumannii (strain SDF)</name>
    <dbReference type="NCBI Taxonomy" id="509170"/>
    <lineage>
        <taxon>Bacteria</taxon>
        <taxon>Pseudomonadati</taxon>
        <taxon>Pseudomonadota</taxon>
        <taxon>Gammaproteobacteria</taxon>
        <taxon>Moraxellales</taxon>
        <taxon>Moraxellaceae</taxon>
        <taxon>Acinetobacter</taxon>
        <taxon>Acinetobacter calcoaceticus/baumannii complex</taxon>
    </lineage>
</organism>
<keyword evidence="1" id="KW-0732">Signal</keyword>
<dbReference type="HOGENOM" id="CLU_161139_0_0_6"/>
<dbReference type="EMBL" id="CU468230">
    <property type="protein sequence ID" value="CAP01777.1"/>
    <property type="molecule type" value="Genomic_DNA"/>
</dbReference>